<gene>
    <name evidence="2" type="ORF">LWF01_03910</name>
</gene>
<dbReference type="CDD" id="cd04301">
    <property type="entry name" value="NAT_SF"/>
    <property type="match status" value="1"/>
</dbReference>
<dbReference type="SUPFAM" id="SSF55729">
    <property type="entry name" value="Acyl-CoA N-acyltransferases (Nat)"/>
    <property type="match status" value="1"/>
</dbReference>
<proteinExistence type="predicted"/>
<evidence type="ECO:0000259" key="1">
    <source>
        <dbReference type="PROSITE" id="PS51186"/>
    </source>
</evidence>
<dbReference type="EMBL" id="CP090958">
    <property type="protein sequence ID" value="WGW12928.1"/>
    <property type="molecule type" value="Genomic_DNA"/>
</dbReference>
<evidence type="ECO:0000313" key="3">
    <source>
        <dbReference type="Proteomes" id="UP001209083"/>
    </source>
</evidence>
<protein>
    <submittedName>
        <fullName evidence="2">GNAT family N-acetyltransferase</fullName>
    </submittedName>
</protein>
<dbReference type="PROSITE" id="PS51186">
    <property type="entry name" value="GNAT"/>
    <property type="match status" value="1"/>
</dbReference>
<dbReference type="Gene3D" id="3.40.630.30">
    <property type="match status" value="1"/>
</dbReference>
<sequence>MTELEFRPWQDRDDLNLNELWGDAPSPSASAARALFRPESDTPVVRTLVAEREGIPVAAGYIVEASIHPGRAWAYVEVATQERRAGVGTALLTALREAVAGTRIDGLPLRAKVAPGAAGEAFAQAAGFRTLQRSRMVQLEAGALPAPDVDEARDAALHIEVVATGSVELTTALWDWYAAAHQDWDPAANPGIGRVNAMFLGEASGARAAAILRRNGKLRAFAISYAEEGDESPAELLVGTSVAEGAEGGSDDVRALIGQLIVDHPVEVEVDDSLGSVAEVVDEVVAAGKGRVVSETLVIGT</sequence>
<accession>A0ABY8QVB6</accession>
<dbReference type="RefSeq" id="WP_349639736.1">
    <property type="nucleotide sequence ID" value="NZ_CP090958.1"/>
</dbReference>
<name>A0ABY8QVB6_9MICO</name>
<dbReference type="InterPro" id="IPR000182">
    <property type="entry name" value="GNAT_dom"/>
</dbReference>
<feature type="domain" description="N-acetyltransferase" evidence="1">
    <location>
        <begin position="4"/>
        <end position="156"/>
    </location>
</feature>
<reference evidence="2 3" key="1">
    <citation type="submission" date="2023-05" db="EMBL/GenBank/DDBJ databases">
        <title>Lithophilousrod everest ZFBP1038 complete genpme.</title>
        <authorList>
            <person name="Tian M."/>
        </authorList>
    </citation>
    <scope>NUCLEOTIDE SEQUENCE [LARGE SCALE GENOMIC DNA]</scope>
    <source>
        <strain evidence="2 3">ZFBP1038</strain>
    </source>
</reference>
<dbReference type="Proteomes" id="UP001209083">
    <property type="component" value="Chromosome"/>
</dbReference>
<dbReference type="InterPro" id="IPR016181">
    <property type="entry name" value="Acyl_CoA_acyltransferase"/>
</dbReference>
<organism evidence="2 3">
    <name type="scientific">Saxibacter everestensis</name>
    <dbReference type="NCBI Taxonomy" id="2909229"/>
    <lineage>
        <taxon>Bacteria</taxon>
        <taxon>Bacillati</taxon>
        <taxon>Actinomycetota</taxon>
        <taxon>Actinomycetes</taxon>
        <taxon>Micrococcales</taxon>
        <taxon>Brevibacteriaceae</taxon>
        <taxon>Saxibacter</taxon>
    </lineage>
</organism>
<evidence type="ECO:0000313" key="2">
    <source>
        <dbReference type="EMBL" id="WGW12928.1"/>
    </source>
</evidence>
<keyword evidence="3" id="KW-1185">Reference proteome</keyword>